<dbReference type="SUPFAM" id="SSF48452">
    <property type="entry name" value="TPR-like"/>
    <property type="match status" value="1"/>
</dbReference>
<dbReference type="Pfam" id="PF13181">
    <property type="entry name" value="TPR_8"/>
    <property type="match status" value="1"/>
</dbReference>
<keyword evidence="5" id="KW-0732">Signal</keyword>
<keyword evidence="4" id="KW-0472">Membrane</keyword>
<feature type="transmembrane region" description="Helical" evidence="4">
    <location>
        <begin position="88"/>
        <end position="108"/>
    </location>
</feature>
<feature type="repeat" description="TPR" evidence="3">
    <location>
        <begin position="503"/>
        <end position="536"/>
    </location>
</feature>
<keyword evidence="4" id="KW-0812">Transmembrane</keyword>
<feature type="transmembrane region" description="Helical" evidence="4">
    <location>
        <begin position="283"/>
        <end position="300"/>
    </location>
</feature>
<dbReference type="RefSeq" id="WP_160631163.1">
    <property type="nucleotide sequence ID" value="NZ_WWNE01000003.1"/>
</dbReference>
<dbReference type="PROSITE" id="PS50293">
    <property type="entry name" value="TPR_REGION"/>
    <property type="match status" value="2"/>
</dbReference>
<keyword evidence="2 3" id="KW-0802">TPR repeat</keyword>
<evidence type="ECO:0000256" key="5">
    <source>
        <dbReference type="SAM" id="SignalP"/>
    </source>
</evidence>
<feature type="transmembrane region" description="Helical" evidence="4">
    <location>
        <begin position="115"/>
        <end position="131"/>
    </location>
</feature>
<accession>A0A6N9NJA1</accession>
<feature type="chain" id="PRO_5026761965" evidence="5">
    <location>
        <begin position="23"/>
        <end position="580"/>
    </location>
</feature>
<evidence type="ECO:0000256" key="1">
    <source>
        <dbReference type="ARBA" id="ARBA00022737"/>
    </source>
</evidence>
<feature type="repeat" description="TPR" evidence="3">
    <location>
        <begin position="402"/>
        <end position="435"/>
    </location>
</feature>
<dbReference type="InterPro" id="IPR019734">
    <property type="entry name" value="TPR_rpt"/>
</dbReference>
<protein>
    <submittedName>
        <fullName evidence="6">Tetratricopeptide repeat protein</fullName>
    </submittedName>
</protein>
<dbReference type="InterPro" id="IPR011990">
    <property type="entry name" value="TPR-like_helical_dom_sf"/>
</dbReference>
<feature type="repeat" description="TPR" evidence="3">
    <location>
        <begin position="436"/>
        <end position="469"/>
    </location>
</feature>
<dbReference type="GO" id="GO:0030968">
    <property type="term" value="P:endoplasmic reticulum unfolded protein response"/>
    <property type="evidence" value="ECO:0007669"/>
    <property type="project" value="TreeGrafter"/>
</dbReference>
<proteinExistence type="predicted"/>
<comment type="caution">
    <text evidence="6">The sequence shown here is derived from an EMBL/GenBank/DDBJ whole genome shotgun (WGS) entry which is preliminary data.</text>
</comment>
<evidence type="ECO:0000256" key="4">
    <source>
        <dbReference type="SAM" id="Phobius"/>
    </source>
</evidence>
<dbReference type="Gene3D" id="1.25.40.10">
    <property type="entry name" value="Tetratricopeptide repeat domain"/>
    <property type="match status" value="2"/>
</dbReference>
<dbReference type="Proteomes" id="UP000470771">
    <property type="component" value="Unassembled WGS sequence"/>
</dbReference>
<feature type="signal peptide" evidence="5">
    <location>
        <begin position="1"/>
        <end position="22"/>
    </location>
</feature>
<dbReference type="SMART" id="SM00028">
    <property type="entry name" value="TPR"/>
    <property type="match status" value="4"/>
</dbReference>
<dbReference type="GO" id="GO:0000030">
    <property type="term" value="F:mannosyltransferase activity"/>
    <property type="evidence" value="ECO:0007669"/>
    <property type="project" value="TreeGrafter"/>
</dbReference>
<dbReference type="AlphaFoldDB" id="A0A6N9NJA1"/>
<evidence type="ECO:0000256" key="3">
    <source>
        <dbReference type="PROSITE-ProRule" id="PRU00339"/>
    </source>
</evidence>
<evidence type="ECO:0000313" key="7">
    <source>
        <dbReference type="Proteomes" id="UP000470771"/>
    </source>
</evidence>
<evidence type="ECO:0000313" key="6">
    <source>
        <dbReference type="EMBL" id="NBG64725.1"/>
    </source>
</evidence>
<feature type="transmembrane region" description="Helical" evidence="4">
    <location>
        <begin position="247"/>
        <end position="263"/>
    </location>
</feature>
<feature type="transmembrane region" description="Helical" evidence="4">
    <location>
        <begin position="307"/>
        <end position="326"/>
    </location>
</feature>
<dbReference type="PANTHER" id="PTHR44227:SF3">
    <property type="entry name" value="PROTEIN O-MANNOSYL-TRANSFERASE TMTC4"/>
    <property type="match status" value="1"/>
</dbReference>
<dbReference type="EMBL" id="WWNE01000003">
    <property type="protein sequence ID" value="NBG64725.1"/>
    <property type="molecule type" value="Genomic_DNA"/>
</dbReference>
<dbReference type="InterPro" id="IPR052346">
    <property type="entry name" value="O-mannosyl-transferase_TMTC"/>
</dbReference>
<feature type="transmembrane region" description="Helical" evidence="4">
    <location>
        <begin position="137"/>
        <end position="158"/>
    </location>
</feature>
<feature type="transmembrane region" description="Helical" evidence="4">
    <location>
        <begin position="170"/>
        <end position="197"/>
    </location>
</feature>
<dbReference type="PROSITE" id="PS50005">
    <property type="entry name" value="TPR"/>
    <property type="match status" value="3"/>
</dbReference>
<organism evidence="6 7">
    <name type="scientific">Acidiluteibacter ferrifornacis</name>
    <dbReference type="NCBI Taxonomy" id="2692424"/>
    <lineage>
        <taxon>Bacteria</taxon>
        <taxon>Pseudomonadati</taxon>
        <taxon>Bacteroidota</taxon>
        <taxon>Flavobacteriia</taxon>
        <taxon>Flavobacteriales</taxon>
        <taxon>Cryomorphaceae</taxon>
        <taxon>Acidiluteibacter</taxon>
    </lineage>
</organism>
<sequence length="580" mass="65575">MISPTKKTTTALLIAISILAIAAYFSSFTNGFTHFDDQVQITENTDIIQLNWQKIKTIFSSTYVGMYQPVSTLFYGLLVGFFGMNPEVFHGFSFLLHLINGWILFSIFKQMNVKESVAVLLTAIFVLHPMQVESVSWASATSNVIFTFFYLGAFWNFIQYGRNKPFSTGTFVLFILACLSKATAVSFPVVIFFYLLIWEKENWLKSIKIISPYLLISLVIGIITIISRESAEHLTDLSLSYTALERILIFCYTLIFYPIQFILPLNLSPFYSFPSKINDSFPIIYYIAPVFVLLFSVLIYRFRKNQFVLFGTAFYLITIAPVLQLIPVGSQIVTDRYIYLSGIGLLLILIPILSAIKSQKVIPIGTLFIAMGLAFYSYNRTQVWESDATIWADVIEKDENVAQAWNNKGILAESIGNFADAERFYSRAIQLNPRYADPYSNRGNVYAKQGKSQAALNDFNQAIALKPNHADALFNRANGFIKVGDYNTALEDLNASLTIQPKADALTNRALIYIQTRKMELAINDLNQAIAMNPRKAQAYYLRGICKYQTIDSRAGCEDFQIAANLGDEASKQALEQYCR</sequence>
<keyword evidence="7" id="KW-1185">Reference proteome</keyword>
<keyword evidence="4" id="KW-1133">Transmembrane helix</keyword>
<name>A0A6N9NJA1_9FLAO</name>
<feature type="transmembrane region" description="Helical" evidence="4">
    <location>
        <begin position="361"/>
        <end position="378"/>
    </location>
</feature>
<keyword evidence="1" id="KW-0677">Repeat</keyword>
<gene>
    <name evidence="6" type="ORF">GQN54_01260</name>
</gene>
<evidence type="ECO:0000256" key="2">
    <source>
        <dbReference type="ARBA" id="ARBA00022803"/>
    </source>
</evidence>
<dbReference type="GO" id="GO:0035269">
    <property type="term" value="P:protein O-linked glycosylation via mannose"/>
    <property type="evidence" value="ECO:0007669"/>
    <property type="project" value="TreeGrafter"/>
</dbReference>
<dbReference type="Pfam" id="PF00515">
    <property type="entry name" value="TPR_1"/>
    <property type="match status" value="2"/>
</dbReference>
<feature type="transmembrane region" description="Helical" evidence="4">
    <location>
        <begin position="209"/>
        <end position="226"/>
    </location>
</feature>
<reference evidence="6 7" key="1">
    <citation type="submission" date="2019-12" db="EMBL/GenBank/DDBJ databases">
        <authorList>
            <person name="Zhao J."/>
        </authorList>
    </citation>
    <scope>NUCLEOTIDE SEQUENCE [LARGE SCALE GENOMIC DNA]</scope>
    <source>
        <strain evidence="6 7">S-15</strain>
    </source>
</reference>
<dbReference type="PANTHER" id="PTHR44227">
    <property type="match status" value="1"/>
</dbReference>
<feature type="transmembrane region" description="Helical" evidence="4">
    <location>
        <begin position="338"/>
        <end position="356"/>
    </location>
</feature>